<evidence type="ECO:0000256" key="7">
    <source>
        <dbReference type="RuleBase" id="RU000461"/>
    </source>
</evidence>
<dbReference type="CDD" id="cd11033">
    <property type="entry name" value="CYP142-like"/>
    <property type="match status" value="1"/>
</dbReference>
<name>E2Q0I5_STRCL</name>
<organism evidence="8 9">
    <name type="scientific">Streptomyces clavuligerus</name>
    <dbReference type="NCBI Taxonomy" id="1901"/>
    <lineage>
        <taxon>Bacteria</taxon>
        <taxon>Bacillati</taxon>
        <taxon>Actinomycetota</taxon>
        <taxon>Actinomycetes</taxon>
        <taxon>Kitasatosporales</taxon>
        <taxon>Streptomycetaceae</taxon>
        <taxon>Streptomyces</taxon>
    </lineage>
</organism>
<evidence type="ECO:0000256" key="2">
    <source>
        <dbReference type="ARBA" id="ARBA00022617"/>
    </source>
</evidence>
<dbReference type="RefSeq" id="WP_003962655.1">
    <property type="nucleotide sequence ID" value="NZ_CM000913.1"/>
</dbReference>
<dbReference type="GO" id="GO:0006707">
    <property type="term" value="P:cholesterol catabolic process"/>
    <property type="evidence" value="ECO:0007669"/>
    <property type="project" value="TreeGrafter"/>
</dbReference>
<dbReference type="EC" id="1.14.-.-" evidence="8"/>
<dbReference type="GO" id="GO:0020037">
    <property type="term" value="F:heme binding"/>
    <property type="evidence" value="ECO:0007669"/>
    <property type="project" value="InterPro"/>
</dbReference>
<dbReference type="GeneID" id="93728144"/>
<dbReference type="GO" id="GO:0036199">
    <property type="term" value="F:cholest-4-en-3-one 26-monooxygenase activity"/>
    <property type="evidence" value="ECO:0007669"/>
    <property type="project" value="TreeGrafter"/>
</dbReference>
<dbReference type="PROSITE" id="PS00086">
    <property type="entry name" value="CYTOCHROME_P450"/>
    <property type="match status" value="1"/>
</dbReference>
<dbReference type="Proteomes" id="UP000002357">
    <property type="component" value="Chromosome"/>
</dbReference>
<dbReference type="KEGG" id="sclf:BB341_01230"/>
<dbReference type="OrthoDB" id="5241086at2"/>
<dbReference type="EMBL" id="CM000913">
    <property type="protein sequence ID" value="EFG10528.1"/>
    <property type="molecule type" value="Genomic_DNA"/>
</dbReference>
<dbReference type="eggNOG" id="COG2124">
    <property type="taxonomic scope" value="Bacteria"/>
</dbReference>
<dbReference type="PANTHER" id="PTHR46696">
    <property type="entry name" value="P450, PUTATIVE (EUROFUNG)-RELATED"/>
    <property type="match status" value="1"/>
</dbReference>
<evidence type="ECO:0000256" key="5">
    <source>
        <dbReference type="ARBA" id="ARBA00023004"/>
    </source>
</evidence>
<evidence type="ECO:0000313" key="8">
    <source>
        <dbReference type="EMBL" id="EFG10528.1"/>
    </source>
</evidence>
<evidence type="ECO:0000256" key="6">
    <source>
        <dbReference type="ARBA" id="ARBA00023033"/>
    </source>
</evidence>
<dbReference type="STRING" id="1901.BB341_01230"/>
<dbReference type="PRINTS" id="PR00385">
    <property type="entry name" value="P450"/>
</dbReference>
<dbReference type="InterPro" id="IPR001128">
    <property type="entry name" value="Cyt_P450"/>
</dbReference>
<dbReference type="GO" id="GO:0008395">
    <property type="term" value="F:steroid hydroxylase activity"/>
    <property type="evidence" value="ECO:0007669"/>
    <property type="project" value="TreeGrafter"/>
</dbReference>
<evidence type="ECO:0000256" key="4">
    <source>
        <dbReference type="ARBA" id="ARBA00023002"/>
    </source>
</evidence>
<comment type="similarity">
    <text evidence="1 7">Belongs to the cytochrome P450 family.</text>
</comment>
<gene>
    <name evidence="8" type="ORF">SCLAV_5461</name>
</gene>
<sequence>MDPRIRAAGQALATPSVYADEERLHQALGLLRRQAPVHWVDAPGYRPFWAVTRHADIMEIGRANRRFRNGPRPVLMPAAMERRAAAAEPGLRTLIHLDDPDHGPLRAVGADWFRTRALGDEVRGRIADIARRRVDRMAELRGACDIAVDVAHPFSLYSILSLLGLPDSDYRRILELTRRLRGSDPDAFLAAQAGLFRHFQAVATDRVSRPTEDLASYTAHARIDGERLSSGEAASFLVTIATAGHDTVASVVSGGLHALIDHPEQLDRLRDDPSVMPSAVNEMIRWVTPTKSFMRTATEDYDLREVTIRAGDAVLLSYASANRDESVYTDDPFRFDVTRSPNRHLSFGFGPHHCLGAALARMEIGAFFAELLPRLRRIELAGPPVLTAGTFVGGLRHLPVTYELNG</sequence>
<keyword evidence="3 7" id="KW-0479">Metal-binding</keyword>
<evidence type="ECO:0000313" key="9">
    <source>
        <dbReference type="Proteomes" id="UP000002357"/>
    </source>
</evidence>
<keyword evidence="5 7" id="KW-0408">Iron</keyword>
<keyword evidence="2 7" id="KW-0349">Heme</keyword>
<proteinExistence type="inferred from homology"/>
<evidence type="ECO:0000256" key="3">
    <source>
        <dbReference type="ARBA" id="ARBA00022723"/>
    </source>
</evidence>
<dbReference type="PRINTS" id="PR00359">
    <property type="entry name" value="BP450"/>
</dbReference>
<protein>
    <submittedName>
        <fullName evidence="8">Cytochrome P450</fullName>
        <ecNumber evidence="8">1.14.-.-</ecNumber>
    </submittedName>
</protein>
<dbReference type="GO" id="GO:0005506">
    <property type="term" value="F:iron ion binding"/>
    <property type="evidence" value="ECO:0007669"/>
    <property type="project" value="InterPro"/>
</dbReference>
<dbReference type="InterPro" id="IPR036396">
    <property type="entry name" value="Cyt_P450_sf"/>
</dbReference>
<dbReference type="SUPFAM" id="SSF48264">
    <property type="entry name" value="Cytochrome P450"/>
    <property type="match status" value="1"/>
</dbReference>
<dbReference type="Gene3D" id="1.10.630.10">
    <property type="entry name" value="Cytochrome P450"/>
    <property type="match status" value="1"/>
</dbReference>
<dbReference type="Pfam" id="PF00067">
    <property type="entry name" value="p450"/>
    <property type="match status" value="1"/>
</dbReference>
<keyword evidence="6 7" id="KW-0503">Monooxygenase</keyword>
<dbReference type="PANTHER" id="PTHR46696:SF4">
    <property type="entry name" value="BIOTIN BIOSYNTHESIS CYTOCHROME P450"/>
    <property type="match status" value="1"/>
</dbReference>
<dbReference type="InterPro" id="IPR002397">
    <property type="entry name" value="Cyt_P450_B"/>
</dbReference>
<keyword evidence="9" id="KW-1185">Reference proteome</keyword>
<accession>E2Q0I5</accession>
<dbReference type="FunFam" id="1.10.630.10:FF:000018">
    <property type="entry name" value="Cytochrome P450 monooxygenase"/>
    <property type="match status" value="1"/>
</dbReference>
<dbReference type="AlphaFoldDB" id="E2Q0I5"/>
<keyword evidence="4 7" id="KW-0560">Oxidoreductase</keyword>
<dbReference type="InterPro" id="IPR017972">
    <property type="entry name" value="Cyt_P450_CS"/>
</dbReference>
<evidence type="ECO:0000256" key="1">
    <source>
        <dbReference type="ARBA" id="ARBA00010617"/>
    </source>
</evidence>
<reference evidence="8 9" key="1">
    <citation type="journal article" date="2010" name="Genome Biol. Evol.">
        <title>The sequence of a 1.8-mb bacterial linear plasmid reveals a rich evolutionary reservoir of secondary metabolic pathways.</title>
        <authorList>
            <person name="Medema M.H."/>
            <person name="Trefzer A."/>
            <person name="Kovalchuk A."/>
            <person name="van den Berg M."/>
            <person name="Mueller U."/>
            <person name="Heijne W."/>
            <person name="Wu L."/>
            <person name="Alam M.T."/>
            <person name="Ronning C.M."/>
            <person name="Nierman W.C."/>
            <person name="Bovenberg R.A.L."/>
            <person name="Breitling R."/>
            <person name="Takano E."/>
        </authorList>
    </citation>
    <scope>NUCLEOTIDE SEQUENCE [LARGE SCALE GENOMIC DNA]</scope>
    <source>
        <strain evidence="9">ATCC 27064 / DSM 738 / JCM 4710 / NBRC 13307 / NCIMB 12785 / NRRL 3585 / VKM Ac-602</strain>
    </source>
</reference>